<dbReference type="Gene3D" id="2.60.40.2880">
    <property type="entry name" value="MmpS1-5, C-terminal soluble domain"/>
    <property type="match status" value="1"/>
</dbReference>
<protein>
    <submittedName>
        <fullName evidence="2">Transcriptional regulator</fullName>
    </submittedName>
</protein>
<dbReference type="InterPro" id="IPR038468">
    <property type="entry name" value="MmpS_C"/>
</dbReference>
<dbReference type="Proteomes" id="UP000235034">
    <property type="component" value="Unassembled WGS sequence"/>
</dbReference>
<organism evidence="2 3">
    <name type="scientific">Bifidobacterium parmae</name>
    <dbReference type="NCBI Taxonomy" id="361854"/>
    <lineage>
        <taxon>Bacteria</taxon>
        <taxon>Bacillati</taxon>
        <taxon>Actinomycetota</taxon>
        <taxon>Actinomycetes</taxon>
        <taxon>Bifidobacteriales</taxon>
        <taxon>Bifidobacteriaceae</taxon>
        <taxon>Bifidobacterium</taxon>
    </lineage>
</organism>
<name>A0A2N5J364_9BIFI</name>
<evidence type="ECO:0000256" key="1">
    <source>
        <dbReference type="SAM" id="MobiDB-lite"/>
    </source>
</evidence>
<dbReference type="RefSeq" id="WP_101622409.1">
    <property type="nucleotide sequence ID" value="NZ_NMWT01000016.1"/>
</dbReference>
<proteinExistence type="predicted"/>
<feature type="region of interest" description="Disordered" evidence="1">
    <location>
        <begin position="34"/>
        <end position="72"/>
    </location>
</feature>
<comment type="caution">
    <text evidence="2">The sequence shown here is derived from an EMBL/GenBank/DDBJ whole genome shotgun (WGS) entry which is preliminary data.</text>
</comment>
<evidence type="ECO:0000313" key="2">
    <source>
        <dbReference type="EMBL" id="PLS28636.1"/>
    </source>
</evidence>
<sequence>MSETKAKKPIFKKWWFWVIVVVVVLAIGGAVGGGSSNGSDSASSAATSQKTQGGDSSKTDGGASSEQKTEKTIELQATATGNGTVIWTKSGSSNTEQFSGSWSKTFTGDETKDLTGVSVTGDVMGGNDQKVTCKVIVNGEEKDSKEATGAAGSAFCTVPLF</sequence>
<dbReference type="EMBL" id="NMWT01000016">
    <property type="protein sequence ID" value="PLS28636.1"/>
    <property type="molecule type" value="Genomic_DNA"/>
</dbReference>
<dbReference type="AlphaFoldDB" id="A0A2N5J364"/>
<feature type="compositionally biased region" description="Low complexity" evidence="1">
    <location>
        <begin position="37"/>
        <end position="46"/>
    </location>
</feature>
<evidence type="ECO:0000313" key="3">
    <source>
        <dbReference type="Proteomes" id="UP000235034"/>
    </source>
</evidence>
<keyword evidence="3" id="KW-1185">Reference proteome</keyword>
<accession>A0A2N5J364</accession>
<gene>
    <name evidence="2" type="ORF">Uis4E_1285</name>
</gene>
<dbReference type="OrthoDB" id="3243207at2"/>
<reference evidence="2 3" key="1">
    <citation type="submission" date="2017-07" db="EMBL/GenBank/DDBJ databases">
        <title>Bifidobacterium novel species.</title>
        <authorList>
            <person name="Lugli G.A."/>
            <person name="Milani C."/>
            <person name="Duranti S."/>
            <person name="Mangifesta M."/>
        </authorList>
    </citation>
    <scope>NUCLEOTIDE SEQUENCE [LARGE SCALE GENOMIC DNA]</scope>
    <source>
        <strain evidence="2 3">77</strain>
    </source>
</reference>
<feature type="compositionally biased region" description="Polar residues" evidence="1">
    <location>
        <begin position="47"/>
        <end position="56"/>
    </location>
</feature>